<evidence type="ECO:0000256" key="3">
    <source>
        <dbReference type="ARBA" id="ARBA00022794"/>
    </source>
</evidence>
<dbReference type="PANTHER" id="PTHR21547:SF0">
    <property type="entry name" value="CLUSTERIN-ASSOCIATED PROTEIN 1"/>
    <property type="match status" value="1"/>
</dbReference>
<dbReference type="Pfam" id="PF10234">
    <property type="entry name" value="Cluap1"/>
    <property type="match status" value="1"/>
</dbReference>
<gene>
    <name evidence="8" type="primary">CLUAP1</name>
    <name evidence="8" type="ORF">HK103_006085</name>
</gene>
<dbReference type="AlphaFoldDB" id="A0AAD5UEY2"/>
<keyword evidence="5" id="KW-0969">Cilium</keyword>
<comment type="similarity">
    <text evidence="2">Belongs to the CLUAP1 family.</text>
</comment>
<reference evidence="8" key="1">
    <citation type="submission" date="2020-05" db="EMBL/GenBank/DDBJ databases">
        <title>Phylogenomic resolution of chytrid fungi.</title>
        <authorList>
            <person name="Stajich J.E."/>
            <person name="Amses K."/>
            <person name="Simmons R."/>
            <person name="Seto K."/>
            <person name="Myers J."/>
            <person name="Bonds A."/>
            <person name="Quandt C.A."/>
            <person name="Barry K."/>
            <person name="Liu P."/>
            <person name="Grigoriev I."/>
            <person name="Longcore J.E."/>
            <person name="James T.Y."/>
        </authorList>
    </citation>
    <scope>NUCLEOTIDE SEQUENCE</scope>
    <source>
        <strain evidence="8">PLAUS21</strain>
    </source>
</reference>
<evidence type="ECO:0000313" key="9">
    <source>
        <dbReference type="Proteomes" id="UP001210925"/>
    </source>
</evidence>
<feature type="compositionally biased region" description="Acidic residues" evidence="7">
    <location>
        <begin position="296"/>
        <end position="307"/>
    </location>
</feature>
<dbReference type="Proteomes" id="UP001210925">
    <property type="component" value="Unassembled WGS sequence"/>
</dbReference>
<evidence type="ECO:0000256" key="6">
    <source>
        <dbReference type="ARBA" id="ARBA00023273"/>
    </source>
</evidence>
<keyword evidence="6" id="KW-0966">Cell projection</keyword>
<evidence type="ECO:0000256" key="5">
    <source>
        <dbReference type="ARBA" id="ARBA00023069"/>
    </source>
</evidence>
<evidence type="ECO:0000256" key="4">
    <source>
        <dbReference type="ARBA" id="ARBA00023054"/>
    </source>
</evidence>
<protein>
    <submittedName>
        <fullName evidence="8">Clusterin-associated protein 1</fullName>
    </submittedName>
</protein>
<keyword evidence="3" id="KW-0970">Cilium biogenesis/degradation</keyword>
<feature type="compositionally biased region" description="Acidic residues" evidence="7">
    <location>
        <begin position="348"/>
        <end position="373"/>
    </location>
</feature>
<accession>A0AAD5UEY2</accession>
<evidence type="ECO:0000256" key="7">
    <source>
        <dbReference type="SAM" id="MobiDB-lite"/>
    </source>
</evidence>
<dbReference type="InterPro" id="IPR019366">
    <property type="entry name" value="Clusterin-associated_protein-1"/>
</dbReference>
<name>A0AAD5UEY2_9FUNG</name>
<dbReference type="GO" id="GO:0060271">
    <property type="term" value="P:cilium assembly"/>
    <property type="evidence" value="ECO:0007669"/>
    <property type="project" value="TreeGrafter"/>
</dbReference>
<dbReference type="GO" id="GO:0005929">
    <property type="term" value="C:cilium"/>
    <property type="evidence" value="ECO:0007669"/>
    <property type="project" value="UniProtKB-SubCell"/>
</dbReference>
<evidence type="ECO:0000313" key="8">
    <source>
        <dbReference type="EMBL" id="KAJ3255718.1"/>
    </source>
</evidence>
<keyword evidence="9" id="KW-1185">Reference proteome</keyword>
<feature type="compositionally biased region" description="Basic and acidic residues" evidence="7">
    <location>
        <begin position="264"/>
        <end position="273"/>
    </location>
</feature>
<comment type="caution">
    <text evidence="8">The sequence shown here is derived from an EMBL/GenBank/DDBJ whole genome shotgun (WGS) entry which is preliminary data.</text>
</comment>
<dbReference type="GO" id="GO:0030992">
    <property type="term" value="C:intraciliary transport particle B"/>
    <property type="evidence" value="ECO:0007669"/>
    <property type="project" value="TreeGrafter"/>
</dbReference>
<comment type="subcellular location">
    <subcellularLocation>
        <location evidence="1">Cell projection</location>
        <location evidence="1">Cilium</location>
    </subcellularLocation>
</comment>
<organism evidence="8 9">
    <name type="scientific">Boothiomyces macroporosus</name>
    <dbReference type="NCBI Taxonomy" id="261099"/>
    <lineage>
        <taxon>Eukaryota</taxon>
        <taxon>Fungi</taxon>
        <taxon>Fungi incertae sedis</taxon>
        <taxon>Chytridiomycota</taxon>
        <taxon>Chytridiomycota incertae sedis</taxon>
        <taxon>Chytridiomycetes</taxon>
        <taxon>Rhizophydiales</taxon>
        <taxon>Terramycetaceae</taxon>
        <taxon>Boothiomyces</taxon>
    </lineage>
</organism>
<dbReference type="PANTHER" id="PTHR21547">
    <property type="entry name" value="CLUSTERIN ASSOCIATED PROTEIN 1"/>
    <property type="match status" value="1"/>
</dbReference>
<feature type="region of interest" description="Disordered" evidence="7">
    <location>
        <begin position="264"/>
        <end position="373"/>
    </location>
</feature>
<sequence>MESFRTPNFETMGNILSWLVNNSESSRVQFVKAIAAYIAPKAQIRLNTRNLYKADGFAVRELMKISELLSKARNTGKEEDSIILPPLDISNKLSKLKACRALASGITEKGAELFDLLGKELELRNVRTNVISKPFELMAMEKAVTEAINKLREKLASTQNAFESLQADEYNLLAKIEKKKGELERAEKRLKSLQGVRPAYMDEYEKIEVDLVRVYNIYMEKFRNLTFLEQQLDEYHREEQDKFEETESSLKRMQNRLREEELELLRGESEGNKSARPNRPAAAGSRSRLNKQQDSDSNEDEFEEDGVSMDSDMSSGEFVDEDMDSGKAPAQQQRPSEAKRGARPQRQEEEEEEDESSIDIGDDGEDDMDDTDF</sequence>
<dbReference type="EMBL" id="JADGKB010000061">
    <property type="protein sequence ID" value="KAJ3255718.1"/>
    <property type="molecule type" value="Genomic_DNA"/>
</dbReference>
<keyword evidence="4" id="KW-0175">Coiled coil</keyword>
<proteinExistence type="inferred from homology"/>
<dbReference type="GO" id="GO:0005815">
    <property type="term" value="C:microtubule organizing center"/>
    <property type="evidence" value="ECO:0007669"/>
    <property type="project" value="TreeGrafter"/>
</dbReference>
<evidence type="ECO:0000256" key="2">
    <source>
        <dbReference type="ARBA" id="ARBA00008340"/>
    </source>
</evidence>
<evidence type="ECO:0000256" key="1">
    <source>
        <dbReference type="ARBA" id="ARBA00004138"/>
    </source>
</evidence>